<evidence type="ECO:0000256" key="8">
    <source>
        <dbReference type="PROSITE-ProRule" id="PRU00703"/>
    </source>
</evidence>
<comment type="function">
    <text evidence="9">Acts as a magnesium transporter.</text>
</comment>
<organism evidence="11 12">
    <name type="scientific">Thermodesulfitimonas autotrophica</name>
    <dbReference type="NCBI Taxonomy" id="1894989"/>
    <lineage>
        <taxon>Bacteria</taxon>
        <taxon>Bacillati</taxon>
        <taxon>Bacillota</taxon>
        <taxon>Clostridia</taxon>
        <taxon>Thermoanaerobacterales</taxon>
        <taxon>Thermoanaerobacteraceae</taxon>
        <taxon>Thermodesulfitimonas</taxon>
    </lineage>
</organism>
<dbReference type="SUPFAM" id="SSF158791">
    <property type="entry name" value="MgtE N-terminal domain-like"/>
    <property type="match status" value="1"/>
</dbReference>
<name>A0A3N5AXR9_9THEO</name>
<evidence type="ECO:0000256" key="2">
    <source>
        <dbReference type="ARBA" id="ARBA00009749"/>
    </source>
</evidence>
<comment type="caution">
    <text evidence="11">The sequence shown here is derived from an EMBL/GenBank/DDBJ whole genome shotgun (WGS) entry which is preliminary data.</text>
</comment>
<dbReference type="OrthoDB" id="9790355at2"/>
<evidence type="ECO:0000256" key="6">
    <source>
        <dbReference type="ARBA" id="ARBA00022989"/>
    </source>
</evidence>
<dbReference type="SMART" id="SM00116">
    <property type="entry name" value="CBS"/>
    <property type="match status" value="2"/>
</dbReference>
<feature type="transmembrane region" description="Helical" evidence="9">
    <location>
        <begin position="350"/>
        <end position="380"/>
    </location>
</feature>
<dbReference type="PANTHER" id="PTHR43773:SF1">
    <property type="entry name" value="MAGNESIUM TRANSPORTER MGTE"/>
    <property type="match status" value="1"/>
</dbReference>
<dbReference type="InterPro" id="IPR006667">
    <property type="entry name" value="SLC41_membr_dom"/>
</dbReference>
<evidence type="ECO:0000256" key="9">
    <source>
        <dbReference type="RuleBase" id="RU362011"/>
    </source>
</evidence>
<dbReference type="PANTHER" id="PTHR43773">
    <property type="entry name" value="MAGNESIUM TRANSPORTER MGTE"/>
    <property type="match status" value="1"/>
</dbReference>
<dbReference type="GO" id="GO:0005886">
    <property type="term" value="C:plasma membrane"/>
    <property type="evidence" value="ECO:0007669"/>
    <property type="project" value="UniProtKB-SubCell"/>
</dbReference>
<keyword evidence="12" id="KW-1185">Reference proteome</keyword>
<evidence type="ECO:0000313" key="12">
    <source>
        <dbReference type="Proteomes" id="UP000282654"/>
    </source>
</evidence>
<feature type="transmembrane region" description="Helical" evidence="9">
    <location>
        <begin position="386"/>
        <end position="412"/>
    </location>
</feature>
<keyword evidence="7 9" id="KW-0472">Membrane</keyword>
<evidence type="ECO:0000256" key="5">
    <source>
        <dbReference type="ARBA" id="ARBA00022842"/>
    </source>
</evidence>
<dbReference type="GO" id="GO:0015095">
    <property type="term" value="F:magnesium ion transmembrane transporter activity"/>
    <property type="evidence" value="ECO:0007669"/>
    <property type="project" value="UniProtKB-UniRule"/>
</dbReference>
<feature type="transmembrane region" description="Helical" evidence="9">
    <location>
        <begin position="424"/>
        <end position="447"/>
    </location>
</feature>
<proteinExistence type="inferred from homology"/>
<comment type="subcellular location">
    <subcellularLocation>
        <location evidence="9">Cell membrane</location>
        <topology evidence="9">Multi-pass membrane protein</topology>
    </subcellularLocation>
    <subcellularLocation>
        <location evidence="1">Membrane</location>
        <topology evidence="1">Multi-pass membrane protein</topology>
    </subcellularLocation>
</comment>
<dbReference type="Gene3D" id="1.10.357.20">
    <property type="entry name" value="SLC41 divalent cation transporters, integral membrane domain"/>
    <property type="match status" value="1"/>
</dbReference>
<dbReference type="Pfam" id="PF00571">
    <property type="entry name" value="CBS"/>
    <property type="match status" value="2"/>
</dbReference>
<dbReference type="SMART" id="SM00924">
    <property type="entry name" value="MgtE_N"/>
    <property type="match status" value="1"/>
</dbReference>
<evidence type="ECO:0000256" key="4">
    <source>
        <dbReference type="ARBA" id="ARBA00022692"/>
    </source>
</evidence>
<comment type="caution">
    <text evidence="9">Lacks conserved residue(s) required for the propagation of feature annotation.</text>
</comment>
<keyword evidence="9" id="KW-0479">Metal-binding</keyword>
<keyword evidence="9" id="KW-1003">Cell membrane</keyword>
<evidence type="ECO:0000313" key="11">
    <source>
        <dbReference type="EMBL" id="RPF49747.1"/>
    </source>
</evidence>
<dbReference type="GO" id="GO:0046872">
    <property type="term" value="F:metal ion binding"/>
    <property type="evidence" value="ECO:0007669"/>
    <property type="project" value="UniProtKB-KW"/>
</dbReference>
<accession>A0A3N5AXR9</accession>
<dbReference type="CDD" id="cd04606">
    <property type="entry name" value="CBS_pair_Mg_transporter"/>
    <property type="match status" value="1"/>
</dbReference>
<keyword evidence="5 9" id="KW-0460">Magnesium</keyword>
<dbReference type="InterPro" id="IPR006668">
    <property type="entry name" value="Mg_transptr_MgtE_intracell_dom"/>
</dbReference>
<feature type="domain" description="CBS" evidence="10">
    <location>
        <begin position="202"/>
        <end position="258"/>
    </location>
</feature>
<dbReference type="SUPFAM" id="SSF54631">
    <property type="entry name" value="CBS-domain pair"/>
    <property type="match status" value="1"/>
</dbReference>
<evidence type="ECO:0000256" key="3">
    <source>
        <dbReference type="ARBA" id="ARBA00022448"/>
    </source>
</evidence>
<dbReference type="Pfam" id="PF01769">
    <property type="entry name" value="MgtE"/>
    <property type="match status" value="1"/>
</dbReference>
<evidence type="ECO:0000259" key="10">
    <source>
        <dbReference type="PROSITE" id="PS51371"/>
    </source>
</evidence>
<keyword evidence="6 9" id="KW-1133">Transmembrane helix</keyword>
<protein>
    <recommendedName>
        <fullName evidence="9">Magnesium transporter MgtE</fullName>
    </recommendedName>
</protein>
<evidence type="ECO:0000256" key="1">
    <source>
        <dbReference type="ARBA" id="ARBA00004141"/>
    </source>
</evidence>
<dbReference type="InterPro" id="IPR046342">
    <property type="entry name" value="CBS_dom_sf"/>
</dbReference>
<dbReference type="Pfam" id="PF03448">
    <property type="entry name" value="MgtE_N"/>
    <property type="match status" value="1"/>
</dbReference>
<feature type="transmembrane region" description="Helical" evidence="9">
    <location>
        <begin position="309"/>
        <end position="338"/>
    </location>
</feature>
<dbReference type="InterPro" id="IPR036739">
    <property type="entry name" value="SLC41_membr_dom_sf"/>
</dbReference>
<dbReference type="RefSeq" id="WP_123927694.1">
    <property type="nucleotide sequence ID" value="NZ_RKRE01000001.1"/>
</dbReference>
<dbReference type="PROSITE" id="PS51371">
    <property type="entry name" value="CBS"/>
    <property type="match status" value="2"/>
</dbReference>
<dbReference type="Gene3D" id="3.10.580.10">
    <property type="entry name" value="CBS-domain"/>
    <property type="match status" value="1"/>
</dbReference>
<dbReference type="AlphaFoldDB" id="A0A3N5AXR9"/>
<dbReference type="Proteomes" id="UP000282654">
    <property type="component" value="Unassembled WGS sequence"/>
</dbReference>
<sequence length="452" mass="49147">MTAATADVLTKIKRFLAAGPTEGLRRFLREVHYADLAEVLPELNLAQRIKIIRMCEPSKAAAILYQLDRSEVKELLEGLGEWRAAAILREMSTDDAADLLGEMPQEERERFLSLMGAAEAEDVQELLEYGPDTAGGIMTTEFVSVREDVTAQEAIEILRATAPDAETVYYVYVVDKENRLVGVVSLRELILSAPATRVADIMRTEVIRVDVNTDQEEVARIVAKYDFLAVPVVDARNRLLGIVTVDDILDVVEEEATEDILRLANIEYEGRYFESGVVKRATKRLPWLVALMFGELLAGHVIANFSATLSAITALAFFMTVMAGGPGNLATQTLAVVVRGLATGEVNSRAVLGVILGEVRVAVIVGLVSGLVLAGIAYAWQGQTVLGFIVGLSLALSMIVAAIIGSLVPLVINRFGFDPALASGPFITTLMDVCSMLIYFGLATFILHRYLI</sequence>
<dbReference type="SUPFAM" id="SSF161093">
    <property type="entry name" value="MgtE membrane domain-like"/>
    <property type="match status" value="1"/>
</dbReference>
<feature type="domain" description="CBS" evidence="10">
    <location>
        <begin position="138"/>
        <end position="201"/>
    </location>
</feature>
<dbReference type="InterPro" id="IPR006669">
    <property type="entry name" value="MgtE_transporter"/>
</dbReference>
<dbReference type="Gene3D" id="1.25.60.10">
    <property type="entry name" value="MgtE N-terminal domain-like"/>
    <property type="match status" value="1"/>
</dbReference>
<reference evidence="11 12" key="1">
    <citation type="submission" date="2018-11" db="EMBL/GenBank/DDBJ databases">
        <title>Genomic Encyclopedia of Type Strains, Phase IV (KMG-IV): sequencing the most valuable type-strain genomes for metagenomic binning, comparative biology and taxonomic classification.</title>
        <authorList>
            <person name="Goeker M."/>
        </authorList>
    </citation>
    <scope>NUCLEOTIDE SEQUENCE [LARGE SCALE GENOMIC DNA]</scope>
    <source>
        <strain evidence="11 12">DSM 102936</strain>
    </source>
</reference>
<keyword evidence="8" id="KW-0129">CBS domain</keyword>
<evidence type="ECO:0000256" key="7">
    <source>
        <dbReference type="ARBA" id="ARBA00023136"/>
    </source>
</evidence>
<keyword evidence="4 9" id="KW-0812">Transmembrane</keyword>
<gene>
    <name evidence="11" type="ORF">EDD75_0567</name>
</gene>
<dbReference type="NCBIfam" id="TIGR00400">
    <property type="entry name" value="mgtE"/>
    <property type="match status" value="1"/>
</dbReference>
<comment type="subunit">
    <text evidence="9">Homodimer.</text>
</comment>
<dbReference type="InterPro" id="IPR000644">
    <property type="entry name" value="CBS_dom"/>
</dbReference>
<keyword evidence="3 9" id="KW-0813">Transport</keyword>
<dbReference type="InterPro" id="IPR038076">
    <property type="entry name" value="MgtE_N_sf"/>
</dbReference>
<comment type="similarity">
    <text evidence="2 9">Belongs to the SLC41A transporter family.</text>
</comment>
<dbReference type="EMBL" id="RKRE01000001">
    <property type="protein sequence ID" value="RPF49747.1"/>
    <property type="molecule type" value="Genomic_DNA"/>
</dbReference>